<dbReference type="InterPro" id="IPR011990">
    <property type="entry name" value="TPR-like_helical_dom_sf"/>
</dbReference>
<dbReference type="PROSITE" id="PS50005">
    <property type="entry name" value="TPR"/>
    <property type="match status" value="1"/>
</dbReference>
<proteinExistence type="predicted"/>
<keyword evidence="1" id="KW-0802">TPR repeat</keyword>
<evidence type="ECO:0000256" key="2">
    <source>
        <dbReference type="SAM" id="SignalP"/>
    </source>
</evidence>
<dbReference type="Gene3D" id="1.25.40.10">
    <property type="entry name" value="Tetratricopeptide repeat domain"/>
    <property type="match status" value="2"/>
</dbReference>
<dbReference type="AlphaFoldDB" id="A0A2N1PUM5"/>
<feature type="chain" id="PRO_5014910175" evidence="2">
    <location>
        <begin position="32"/>
        <end position="578"/>
    </location>
</feature>
<accession>A0A2N1PUM5</accession>
<dbReference type="EMBL" id="PGXC01000001">
    <property type="protein sequence ID" value="PKK92053.1"/>
    <property type="molecule type" value="Genomic_DNA"/>
</dbReference>
<evidence type="ECO:0000313" key="4">
    <source>
        <dbReference type="Proteomes" id="UP000233256"/>
    </source>
</evidence>
<evidence type="ECO:0000313" key="3">
    <source>
        <dbReference type="EMBL" id="PKK92053.1"/>
    </source>
</evidence>
<gene>
    <name evidence="3" type="ORF">CVV64_01155</name>
</gene>
<comment type="caution">
    <text evidence="3">The sequence shown here is derived from an EMBL/GenBank/DDBJ whole genome shotgun (WGS) entry which is preliminary data.</text>
</comment>
<evidence type="ECO:0000256" key="1">
    <source>
        <dbReference type="PROSITE-ProRule" id="PRU00339"/>
    </source>
</evidence>
<feature type="repeat" description="TPR" evidence="1">
    <location>
        <begin position="264"/>
        <end position="297"/>
    </location>
</feature>
<keyword evidence="2" id="KW-0732">Signal</keyword>
<dbReference type="SUPFAM" id="SSF48452">
    <property type="entry name" value="TPR-like"/>
    <property type="match status" value="1"/>
</dbReference>
<dbReference type="Proteomes" id="UP000233256">
    <property type="component" value="Unassembled WGS sequence"/>
</dbReference>
<name>A0A2N1PUM5_9BACT</name>
<dbReference type="InterPro" id="IPR019734">
    <property type="entry name" value="TPR_rpt"/>
</dbReference>
<feature type="signal peptide" evidence="2">
    <location>
        <begin position="1"/>
        <end position="31"/>
    </location>
</feature>
<sequence length="578" mass="63661">MRIHIADKIKTLCTIASILAAIAICAEPAMAAPEVNAGEIARSSSAKTTPVGISDDRIKQSENNIWAETGAAKDFRTLALASLHMFSTGSRQALTELAAVKNNSTPLDLLLLGTMESYDPQNHGRGVRSLNLITDIYRNYNYSSAAAYFHLGISKAFMGGDSSGGADILAEIEELPANPFQDHAHFYRGILLMMSGITKGWTENLEMAAKKPILQNRGPAAYGTMDDSRFMLAWGNHYILGELQNAARQYRKLLSDYPGSPYIPEAMYQLAKISLATGDTQMAMDLFQQCLKLSSAQPRIRDCRSMIALIESKNAKKIAIKMNILKSADLISGKRALRDFAAMWNRTGPPLTMKDLEKRLDIYGKKHPASPLTPLSEALRGLGRLASGDCKRAGECFAEHSSKWFGALGTELIASRSALLCDDNDPEKRVLAVNALSLNCPLDPEIPLQRALNAIALTFLGNEFQKGHQQTLEIDGKVQEFQQVSCFIKAIADMENENDNDALSSLQESIDKYFQSPLSDDAQFIMAEIIYKKWVGKKSEKSRRMALMAYQKLLLDNPKTEYAARTAERISSLGASKK</sequence>
<reference evidence="3 4" key="1">
    <citation type="journal article" date="2017" name="ISME J.">
        <title>Potential for microbial H2 and metal transformations associated with novel bacteria and archaea in deep terrestrial subsurface sediments.</title>
        <authorList>
            <person name="Hernsdorf A.W."/>
            <person name="Amano Y."/>
            <person name="Miyakawa K."/>
            <person name="Ise K."/>
            <person name="Suzuki Y."/>
            <person name="Anantharaman K."/>
            <person name="Probst A."/>
            <person name="Burstein D."/>
            <person name="Thomas B.C."/>
            <person name="Banfield J.F."/>
        </authorList>
    </citation>
    <scope>NUCLEOTIDE SEQUENCE [LARGE SCALE GENOMIC DNA]</scope>
    <source>
        <strain evidence="3">HGW-Wallbacteria-1</strain>
    </source>
</reference>
<protein>
    <submittedName>
        <fullName evidence="3">Uncharacterized protein</fullName>
    </submittedName>
</protein>
<organism evidence="3 4">
    <name type="scientific">Candidatus Wallbacteria bacterium HGW-Wallbacteria-1</name>
    <dbReference type="NCBI Taxonomy" id="2013854"/>
    <lineage>
        <taxon>Bacteria</taxon>
        <taxon>Candidatus Walliibacteriota</taxon>
    </lineage>
</organism>
<dbReference type="Pfam" id="PF13174">
    <property type="entry name" value="TPR_6"/>
    <property type="match status" value="2"/>
</dbReference>